<name>C1MRB2_MICPC</name>
<dbReference type="GO" id="GO:0007020">
    <property type="term" value="P:microtubule nucleation"/>
    <property type="evidence" value="ECO:0007669"/>
    <property type="project" value="InterPro"/>
</dbReference>
<dbReference type="Pfam" id="PF17681">
    <property type="entry name" value="GCP_N_terminal"/>
    <property type="match status" value="1"/>
</dbReference>
<evidence type="ECO:0000256" key="5">
    <source>
        <dbReference type="ARBA" id="ARBA00023212"/>
    </source>
</evidence>
<dbReference type="AlphaFoldDB" id="C1MRB2"/>
<sequence length="1188" mass="124557">MASSFGAQRSENVDALFSRLVEKLVGVTEDDENHAIAHNYCMYHTQFHSFPDTDPNAVNASLDALRERFGMHAQLEKQRALDLLVARFRSRAWASDVPDVHSRVLALLLGLSRDPLKSNYTAIDAAIALGEDDDAGTGRREGERSVLDFKFQRDDDDDDDDDDDEDDDDDARSASTLSEWSEDERDGIDDDARAAGDLADGPSASRAARDDDEDGLGFSWSDAKPDYDATREDEKEVEWRWDDGGLARRGHGAGARVVQAASRLQPALKLSGVVAGASLAAATTETAAVGAALHALHGLAPARACEDAVVPHLSRAALIGGLKRATDAAEMLDRVLERADAVAVAAAPTPTNDAREGYGPTIRAFAAGLTRCVRELRDELAPLLRRAAGVGEEGAPTLLELRTAAKAIAARARVLDSLATAALPPPARSRRTAHAAAASRCLTALYRAAASHQAEASTDVGGDGFATSLRLFAAAAQPYLSSLSKWLETGELSDPCGELFIAPGPGLGAEVGTEAHWNDAYVVRRKETAMGLTAEAEAPEFLRGVADEMLDAGKSVALLRLTHRSRDDDDGDDDGDGDDPWRPSRTRGSAAPPPPEMARDLCVAFCEEIRAAVEAGAGGGGATPEDVDMPDAVAVKDIDGGGGGGDDDDESVRMLSGASLAPCPSRPEPVPEPDAADAAPPPPPPARAASNGLVPHRGRSSAASETSALVAAGLAGTTTRVRAHAGDVLEWSGAPFEPSRAILAARDLDAWLASSADARSPATCPVGALVERAVIAPALARADDVARALMTRLRGEWGLESCARRLRAVFLGGAGEAASVFSRAVFARLDAHEQRRSDRRARGEDDDEDEDDDDDGGAWADPSELSAALAEAIASDESGDLPAASDVFVDVVDSTTSLTPGTPRRASSRSRGGGGDASSPGAAQLEALAKLKLRVNIPWPLSIVLSRECQEKYNAAGVFLLQIRRARASLDDVTRSGWSPAARRALGGGGGGGKHARQLTAELRHFAHALHEHVASRVLHAASRELSSSIASARSPAEARAAHDAFLDACGRQCLSSPDPTWTLLSGQVKAALAVACDLASARREAARAASVAAADLDPDPSRSVIGRLPAFADTSAATNAAALAGYAPVPEAEAAALASAFRRARSYVLRVVESKLRIGAFPELAELRLRLDFNGFYGTDADATRGE</sequence>
<feature type="compositionally biased region" description="Acidic residues" evidence="6">
    <location>
        <begin position="154"/>
        <end position="170"/>
    </location>
</feature>
<dbReference type="GO" id="GO:0051011">
    <property type="term" value="F:microtubule minus-end binding"/>
    <property type="evidence" value="ECO:0007669"/>
    <property type="project" value="TreeGrafter"/>
</dbReference>
<dbReference type="GeneID" id="9683711"/>
<feature type="region of interest" description="Disordered" evidence="6">
    <location>
        <begin position="894"/>
        <end position="921"/>
    </location>
</feature>
<dbReference type="STRING" id="564608.C1MRB2"/>
<evidence type="ECO:0000256" key="2">
    <source>
        <dbReference type="ARBA" id="ARBA00010337"/>
    </source>
</evidence>
<dbReference type="EMBL" id="GG663738">
    <property type="protein sequence ID" value="EEH58224.1"/>
    <property type="molecule type" value="Genomic_DNA"/>
</dbReference>
<dbReference type="OrthoDB" id="66546at2759"/>
<organism evidence="10">
    <name type="scientific">Micromonas pusilla (strain CCMP1545)</name>
    <name type="common">Picoplanktonic green alga</name>
    <dbReference type="NCBI Taxonomy" id="564608"/>
    <lineage>
        <taxon>Eukaryota</taxon>
        <taxon>Viridiplantae</taxon>
        <taxon>Chlorophyta</taxon>
        <taxon>Mamiellophyceae</taxon>
        <taxon>Mamiellales</taxon>
        <taxon>Mamiellaceae</taxon>
        <taxon>Micromonas</taxon>
    </lineage>
</organism>
<accession>C1MRB2</accession>
<feature type="region of interest" description="Disordered" evidence="6">
    <location>
        <begin position="565"/>
        <end position="596"/>
    </location>
</feature>
<dbReference type="eggNOG" id="KOG4344">
    <property type="taxonomic scope" value="Eukaryota"/>
</dbReference>
<dbReference type="KEGG" id="mpp:MICPUCDRAFT_57592"/>
<dbReference type="GO" id="GO:0000278">
    <property type="term" value="P:mitotic cell cycle"/>
    <property type="evidence" value="ECO:0007669"/>
    <property type="project" value="TreeGrafter"/>
</dbReference>
<feature type="compositionally biased region" description="Acidic residues" evidence="6">
    <location>
        <begin position="568"/>
        <end position="578"/>
    </location>
</feature>
<dbReference type="Pfam" id="PF04130">
    <property type="entry name" value="GCP_C_terminal"/>
    <property type="match status" value="1"/>
</dbReference>
<feature type="region of interest" description="Disordered" evidence="6">
    <location>
        <begin position="833"/>
        <end position="861"/>
    </location>
</feature>
<dbReference type="GO" id="GO:0051225">
    <property type="term" value="P:spindle assembly"/>
    <property type="evidence" value="ECO:0007669"/>
    <property type="project" value="TreeGrafter"/>
</dbReference>
<feature type="compositionally biased region" description="Basic and acidic residues" evidence="6">
    <location>
        <begin position="223"/>
        <end position="236"/>
    </location>
</feature>
<dbReference type="PANTHER" id="PTHR19302">
    <property type="entry name" value="GAMMA TUBULIN COMPLEX PROTEIN"/>
    <property type="match status" value="1"/>
</dbReference>
<gene>
    <name evidence="9" type="ORF">MICPUCDRAFT_57592</name>
</gene>
<dbReference type="InterPro" id="IPR042241">
    <property type="entry name" value="GCP_C_sf"/>
</dbReference>
<dbReference type="CDD" id="cd22572">
    <property type="entry name" value="GCP5_NTD"/>
    <property type="match status" value="1"/>
</dbReference>
<feature type="compositionally biased region" description="Low complexity" evidence="6">
    <location>
        <begin position="195"/>
        <end position="206"/>
    </location>
</feature>
<comment type="similarity">
    <text evidence="2">Belongs to the TUBGCP family.</text>
</comment>
<feature type="region of interest" description="Disordered" evidence="6">
    <location>
        <begin position="132"/>
        <end position="236"/>
    </location>
</feature>
<evidence type="ECO:0000259" key="8">
    <source>
        <dbReference type="Pfam" id="PF17681"/>
    </source>
</evidence>
<keyword evidence="10" id="KW-1185">Reference proteome</keyword>
<dbReference type="GO" id="GO:0043015">
    <property type="term" value="F:gamma-tubulin binding"/>
    <property type="evidence" value="ECO:0007669"/>
    <property type="project" value="InterPro"/>
</dbReference>
<dbReference type="GO" id="GO:0000922">
    <property type="term" value="C:spindle pole"/>
    <property type="evidence" value="ECO:0007669"/>
    <property type="project" value="InterPro"/>
</dbReference>
<evidence type="ECO:0000256" key="1">
    <source>
        <dbReference type="ARBA" id="ARBA00004245"/>
    </source>
</evidence>
<evidence type="ECO:0000313" key="10">
    <source>
        <dbReference type="Proteomes" id="UP000001876"/>
    </source>
</evidence>
<reference evidence="9 10" key="1">
    <citation type="journal article" date="2009" name="Science">
        <title>Green evolution and dynamic adaptations revealed by genomes of the marine picoeukaryotes Micromonas.</title>
        <authorList>
            <person name="Worden A.Z."/>
            <person name="Lee J.H."/>
            <person name="Mock T."/>
            <person name="Rouze P."/>
            <person name="Simmons M.P."/>
            <person name="Aerts A.L."/>
            <person name="Allen A.E."/>
            <person name="Cuvelier M.L."/>
            <person name="Derelle E."/>
            <person name="Everett M.V."/>
            <person name="Foulon E."/>
            <person name="Grimwood J."/>
            <person name="Gundlach H."/>
            <person name="Henrissat B."/>
            <person name="Napoli C."/>
            <person name="McDonald S.M."/>
            <person name="Parker M.S."/>
            <person name="Rombauts S."/>
            <person name="Salamov A."/>
            <person name="Von Dassow P."/>
            <person name="Badger J.H."/>
            <person name="Coutinho P.M."/>
            <person name="Demir E."/>
            <person name="Dubchak I."/>
            <person name="Gentemann C."/>
            <person name="Eikrem W."/>
            <person name="Gready J.E."/>
            <person name="John U."/>
            <person name="Lanier W."/>
            <person name="Lindquist E.A."/>
            <person name="Lucas S."/>
            <person name="Mayer K.F."/>
            <person name="Moreau H."/>
            <person name="Not F."/>
            <person name="Otillar R."/>
            <person name="Panaud O."/>
            <person name="Pangilinan J."/>
            <person name="Paulsen I."/>
            <person name="Piegu B."/>
            <person name="Poliakov A."/>
            <person name="Robbens S."/>
            <person name="Schmutz J."/>
            <person name="Toulza E."/>
            <person name="Wyss T."/>
            <person name="Zelensky A."/>
            <person name="Zhou K."/>
            <person name="Armbrust E.V."/>
            <person name="Bhattacharya D."/>
            <person name="Goodenough U.W."/>
            <person name="Van de Peer Y."/>
            <person name="Grigoriev I.V."/>
        </authorList>
    </citation>
    <scope>NUCLEOTIDE SEQUENCE [LARGE SCALE GENOMIC DNA]</scope>
    <source>
        <strain evidence="9 10">CCMP1545</strain>
    </source>
</reference>
<feature type="domain" description="Gamma tubulin complex component protein N-terminal" evidence="8">
    <location>
        <begin position="354"/>
        <end position="562"/>
    </location>
</feature>
<dbReference type="GO" id="GO:0005874">
    <property type="term" value="C:microtubule"/>
    <property type="evidence" value="ECO:0007669"/>
    <property type="project" value="UniProtKB-KW"/>
</dbReference>
<protein>
    <submittedName>
        <fullName evidence="9">Predicted protein</fullName>
    </submittedName>
</protein>
<dbReference type="PANTHER" id="PTHR19302:SF33">
    <property type="entry name" value="GAMMA-TUBULIN COMPLEX COMPONENT 5"/>
    <property type="match status" value="1"/>
</dbReference>
<feature type="compositionally biased region" description="Acidic residues" evidence="6">
    <location>
        <begin position="180"/>
        <end position="189"/>
    </location>
</feature>
<dbReference type="GO" id="GO:0051321">
    <property type="term" value="P:meiotic cell cycle"/>
    <property type="evidence" value="ECO:0007669"/>
    <property type="project" value="TreeGrafter"/>
</dbReference>
<dbReference type="Proteomes" id="UP000001876">
    <property type="component" value="Unassembled WGS sequence"/>
</dbReference>
<dbReference type="InterPro" id="IPR041470">
    <property type="entry name" value="GCP_N"/>
</dbReference>
<dbReference type="GO" id="GO:0000930">
    <property type="term" value="C:gamma-tubulin complex"/>
    <property type="evidence" value="ECO:0007669"/>
    <property type="project" value="TreeGrafter"/>
</dbReference>
<evidence type="ECO:0000313" key="9">
    <source>
        <dbReference type="EMBL" id="EEH58224.1"/>
    </source>
</evidence>
<dbReference type="InterPro" id="IPR007259">
    <property type="entry name" value="GCP"/>
</dbReference>
<comment type="subcellular location">
    <subcellularLocation>
        <location evidence="1">Cytoplasm</location>
        <location evidence="1">Cytoskeleton</location>
    </subcellularLocation>
</comment>
<feature type="compositionally biased region" description="Basic and acidic residues" evidence="6">
    <location>
        <begin position="136"/>
        <end position="153"/>
    </location>
</feature>
<dbReference type="RefSeq" id="XP_003058273.1">
    <property type="nucleotide sequence ID" value="XM_003058227.1"/>
</dbReference>
<evidence type="ECO:0000259" key="7">
    <source>
        <dbReference type="Pfam" id="PF04130"/>
    </source>
</evidence>
<dbReference type="GO" id="GO:0031122">
    <property type="term" value="P:cytoplasmic microtubule organization"/>
    <property type="evidence" value="ECO:0007669"/>
    <property type="project" value="TreeGrafter"/>
</dbReference>
<dbReference type="Gene3D" id="1.20.120.1900">
    <property type="entry name" value="Gamma-tubulin complex, C-terminal domain"/>
    <property type="match status" value="1"/>
</dbReference>
<evidence type="ECO:0000256" key="4">
    <source>
        <dbReference type="ARBA" id="ARBA00022701"/>
    </source>
</evidence>
<keyword evidence="4" id="KW-0493">Microtubule</keyword>
<keyword evidence="3" id="KW-0963">Cytoplasm</keyword>
<proteinExistence type="inferred from homology"/>
<dbReference type="InterPro" id="IPR040457">
    <property type="entry name" value="GCP_C"/>
</dbReference>
<feature type="domain" description="Gamma tubulin complex component C-terminal" evidence="7">
    <location>
        <begin position="805"/>
        <end position="1178"/>
    </location>
</feature>
<feature type="compositionally biased region" description="Acidic residues" evidence="6">
    <location>
        <begin position="844"/>
        <end position="856"/>
    </location>
</feature>
<dbReference type="OMA" id="CEYAACQ"/>
<dbReference type="InterPro" id="IPR059169">
    <property type="entry name" value="GCP5_N_ext"/>
</dbReference>
<keyword evidence="5" id="KW-0206">Cytoskeleton</keyword>
<feature type="region of interest" description="Disordered" evidence="6">
    <location>
        <begin position="617"/>
        <end position="705"/>
    </location>
</feature>
<feature type="compositionally biased region" description="Basic and acidic residues" evidence="6">
    <location>
        <begin position="833"/>
        <end position="843"/>
    </location>
</feature>
<evidence type="ECO:0000256" key="6">
    <source>
        <dbReference type="SAM" id="MobiDB-lite"/>
    </source>
</evidence>
<evidence type="ECO:0000256" key="3">
    <source>
        <dbReference type="ARBA" id="ARBA00022490"/>
    </source>
</evidence>